<feature type="region of interest" description="Disordered" evidence="1">
    <location>
        <begin position="90"/>
        <end position="113"/>
    </location>
</feature>
<dbReference type="InterPro" id="IPR051425">
    <property type="entry name" value="Formin_Homology"/>
</dbReference>
<gene>
    <name evidence="3" type="ORF">D8S82_05280</name>
</gene>
<feature type="compositionally biased region" description="Polar residues" evidence="1">
    <location>
        <begin position="589"/>
        <end position="605"/>
    </location>
</feature>
<sequence length="1009" mass="103367">MVLLRAGQRMGSIGAQLDALSTSLGAALGSGIASGWDPAGAHFGLTFGDDAQKFANTLAEAANAFKYSGQRLEATGYNYKNADAGSTIGGRSPMGSVGAAPSETKAVDVPKGPSGAIVPPPPNWWLIDGLLNAIPFIGSVAGAVMTWPQGNPSLMRLTAAQWKNFATGLAAFNDDVPALKTAVSQERIPEQPKIQECLGQLGEYLPYLAELAKTIGENVDHFANGVQKAQDAIRRLLDRISPEGLWDTVTGFLTGEGDDILRQVADDVGTVLENFQQEVKGIVGLLSDLSKALGEALDAFQKWVKPALMATFGDEVGGALAEAVTFYTDVQLGLVNGVIGTVSGLVSLADVDVLKGMAEMALSVAEDPTKLPGVLENMGKQFIAYDQLTGDHPGRGVGEAAFNIGTLFLPGAAASKTGSIAKGIRYGGKLLDEGRLPRISDIPGMGGGRSLPSVDNPPGAGPDHPGTPEFTPPRLPESLANPPSAPHAPETPHTPQELGGSGGPPGGGPPGGGPPDPPGGRPVGPPDSGPGRADGPAPQSPSPAAGEPSRVSEPTAPSAPSHSPTTGDTPAPAAPHAPESPSPASSHETGGQSQSEPGPSPNEHSPATPEPHGNGVAEPQTDGNYTPNESHQPASEGHTGGTGDGAHTPADHQPAAHPPTTESPGAHEPARTDNGQPHEPTYAPSDAADARPHEPAATTPAAPMAGGMPMAPHAGGGAHSPSDGPASRAPSPEPPARTPESKAPQAGSPETPRTTVPASAGPGPSSTPSAPVDPPMKAAHGAPGEPRAHGPEPSSPRPASHGVNESKASTTHEAPVDSHPPSEPGSSESGTPANFADAHPPLQRDNPLPVKHMPGHFAFETDPNHPRNPFPGQSVERWSPEKLEQHRVVVDENGLLRNTDGSLFDTTGAKSHWTPDGGRAIFIMDRHGNIYASLEQERGRLHHSTLASGNPVTGAGELSVINGRLVEVTGNSGHYMPGRTNTQNVVDELARQGIDIRSITVEWIAPEGT</sequence>
<dbReference type="PANTHER" id="PTHR45725">
    <property type="entry name" value="FORMIN HOMOLOGY 2 FAMILY MEMBER"/>
    <property type="match status" value="1"/>
</dbReference>
<evidence type="ECO:0000313" key="4">
    <source>
        <dbReference type="Proteomes" id="UP000315759"/>
    </source>
</evidence>
<evidence type="ECO:0000256" key="1">
    <source>
        <dbReference type="SAM" id="MobiDB-lite"/>
    </source>
</evidence>
<dbReference type="RefSeq" id="WP_142551071.1">
    <property type="nucleotide sequence ID" value="NZ_VIFX01000005.1"/>
</dbReference>
<feature type="compositionally biased region" description="Polar residues" evidence="1">
    <location>
        <begin position="621"/>
        <end position="633"/>
    </location>
</feature>
<name>A0A544W5U4_9MYCO</name>
<proteinExistence type="predicted"/>
<dbReference type="Proteomes" id="UP000315759">
    <property type="component" value="Unassembled WGS sequence"/>
</dbReference>
<keyword evidence="4" id="KW-1185">Reference proteome</keyword>
<feature type="compositionally biased region" description="Low complexity" evidence="1">
    <location>
        <begin position="755"/>
        <end position="770"/>
    </location>
</feature>
<dbReference type="EMBL" id="VIFX01000005">
    <property type="protein sequence ID" value="TQR87612.1"/>
    <property type="molecule type" value="Genomic_DNA"/>
</dbReference>
<accession>A0A544W5U4</accession>
<dbReference type="Pfam" id="PF25547">
    <property type="entry name" value="WXG100_2"/>
    <property type="match status" value="1"/>
</dbReference>
<feature type="compositionally biased region" description="Low complexity" evidence="1">
    <location>
        <begin position="695"/>
        <end position="713"/>
    </location>
</feature>
<feature type="compositionally biased region" description="Pro residues" evidence="1">
    <location>
        <begin position="506"/>
        <end position="528"/>
    </location>
</feature>
<feature type="compositionally biased region" description="Low complexity" evidence="1">
    <location>
        <begin position="542"/>
        <end position="571"/>
    </location>
</feature>
<dbReference type="PANTHER" id="PTHR45725:SF1">
    <property type="entry name" value="DISHEVELLED ASSOCIATED ACTIVATOR OF MORPHOGENESIS, ISOFORM D"/>
    <property type="match status" value="1"/>
</dbReference>
<feature type="region of interest" description="Disordered" evidence="1">
    <location>
        <begin position="435"/>
        <end position="867"/>
    </location>
</feature>
<dbReference type="AlphaFoldDB" id="A0A544W5U4"/>
<dbReference type="InterPro" id="IPR057746">
    <property type="entry name" value="CpnT-like_N"/>
</dbReference>
<feature type="domain" description="Outer membrane channel protein CpnT-like N-terminal" evidence="2">
    <location>
        <begin position="134"/>
        <end position="234"/>
    </location>
</feature>
<comment type="caution">
    <text evidence="3">The sequence shown here is derived from an EMBL/GenBank/DDBJ whole genome shotgun (WGS) entry which is preliminary data.</text>
</comment>
<evidence type="ECO:0000259" key="2">
    <source>
        <dbReference type="Pfam" id="PF25547"/>
    </source>
</evidence>
<protein>
    <recommendedName>
        <fullName evidence="2">Outer membrane channel protein CpnT-like N-terminal domain-containing protein</fullName>
    </recommendedName>
</protein>
<organism evidence="3 4">
    <name type="scientific">Mycolicibacterium hodleri</name>
    <dbReference type="NCBI Taxonomy" id="49897"/>
    <lineage>
        <taxon>Bacteria</taxon>
        <taxon>Bacillati</taxon>
        <taxon>Actinomycetota</taxon>
        <taxon>Actinomycetes</taxon>
        <taxon>Mycobacteriales</taxon>
        <taxon>Mycobacteriaceae</taxon>
        <taxon>Mycolicibacterium</taxon>
    </lineage>
</organism>
<feature type="compositionally biased region" description="Pro residues" evidence="1">
    <location>
        <begin position="572"/>
        <end position="581"/>
    </location>
</feature>
<evidence type="ECO:0000313" key="3">
    <source>
        <dbReference type="EMBL" id="TQR87612.1"/>
    </source>
</evidence>
<reference evidence="3 4" key="1">
    <citation type="submission" date="2018-10" db="EMBL/GenBank/DDBJ databases">
        <title>Draft genome of Mycobacterium hodleri strain B.</title>
        <authorList>
            <person name="Amande T.J."/>
            <person name="Mcgenity T.J."/>
        </authorList>
    </citation>
    <scope>NUCLEOTIDE SEQUENCE [LARGE SCALE GENOMIC DNA]</scope>
    <source>
        <strain evidence="3 4">B</strain>
    </source>
</reference>